<dbReference type="RefSeq" id="WP_190577582.1">
    <property type="nucleotide sequence ID" value="NZ_CAWPQU010000078.1"/>
</dbReference>
<comment type="caution">
    <text evidence="2">The sequence shown here is derived from an EMBL/GenBank/DDBJ whole genome shotgun (WGS) entry which is preliminary data.</text>
</comment>
<organism evidence="2 3">
    <name type="scientific">Phormidium tenue FACHB-1050</name>
    <dbReference type="NCBI Taxonomy" id="2692857"/>
    <lineage>
        <taxon>Bacteria</taxon>
        <taxon>Bacillati</taxon>
        <taxon>Cyanobacteriota</taxon>
        <taxon>Cyanophyceae</taxon>
        <taxon>Oscillatoriophycideae</taxon>
        <taxon>Oscillatoriales</taxon>
        <taxon>Oscillatoriaceae</taxon>
        <taxon>Phormidium</taxon>
    </lineage>
</organism>
<keyword evidence="2" id="KW-0547">Nucleotide-binding</keyword>
<reference evidence="2 3" key="1">
    <citation type="journal article" date="2020" name="ISME J.">
        <title>Comparative genomics reveals insights into cyanobacterial evolution and habitat adaptation.</title>
        <authorList>
            <person name="Chen M.Y."/>
            <person name="Teng W.K."/>
            <person name="Zhao L."/>
            <person name="Hu C.X."/>
            <person name="Zhou Y.K."/>
            <person name="Han B.P."/>
            <person name="Song L.R."/>
            <person name="Shu W.S."/>
        </authorList>
    </citation>
    <scope>NUCLEOTIDE SEQUENCE [LARGE SCALE GENOMIC DNA]</scope>
    <source>
        <strain evidence="2 3">FACHB-1050</strain>
    </source>
</reference>
<evidence type="ECO:0000259" key="1">
    <source>
        <dbReference type="Pfam" id="PF05872"/>
    </source>
</evidence>
<dbReference type="PANTHER" id="PTHR30121:SF6">
    <property type="entry name" value="SLR6007 PROTEIN"/>
    <property type="match status" value="1"/>
</dbReference>
<keyword evidence="3" id="KW-1185">Reference proteome</keyword>
<dbReference type="InterPro" id="IPR027417">
    <property type="entry name" value="P-loop_NTPase"/>
</dbReference>
<evidence type="ECO:0000313" key="3">
    <source>
        <dbReference type="Proteomes" id="UP000618445"/>
    </source>
</evidence>
<dbReference type="InterPro" id="IPR051162">
    <property type="entry name" value="T4SS_component"/>
</dbReference>
<name>A0ABR8CAI0_9CYAN</name>
<dbReference type="PANTHER" id="PTHR30121">
    <property type="entry name" value="UNCHARACTERIZED PROTEIN YJGR-RELATED"/>
    <property type="match status" value="1"/>
</dbReference>
<protein>
    <submittedName>
        <fullName evidence="2">ATP-binding protein</fullName>
    </submittedName>
</protein>
<evidence type="ECO:0000313" key="2">
    <source>
        <dbReference type="EMBL" id="MBD2316696.1"/>
    </source>
</evidence>
<accession>A0ABR8CAI0</accession>
<proteinExistence type="predicted"/>
<sequence>MLTFLLSKFERARKNIDRLKADCFWAFSKEWQDEIDKAIANEDGDRLNQLYEVLKSATEATPEEFPLFFLVPIPREIEDLFAKQTTKTDHVSLHYSLQCMTSAEQEKVVKRLIKFWHKRNPDAVPVNLLQWASIQDVVPHGAIADPVLPLPRVEPIFDKNSLNILLGVDTQKKPLYWTPNQETNGFTLVIGASGSGKTESLKAIANETHNYGIPVLIIDFHGDIALDCCKTITLSHTSACEYGINPLELDSLDPVNGGVFPQLQKLIESICAFNTSIGHKQKLNIEKYLAEAYRDKGISDRDPSTWGKTPPTFSDVIEAMEIDIADPEIPMPMRNDISSALSVVRSVFKHPVFSKPTRLDIDSLLSRSHRIDLSPLLGSEDIQFLVVDTLLRKIGCALSAKGHIPVRCSDRERYRFAVFMDEAHKFTSKSTNRKGIIDVYACELRKYGLMMCLGSQNLDHFSPDTISQVATKILLKLQSAESARFPANEFGLTVDAITKGLRGKGHGYLKRGSADAIEFQFTPMHKR</sequence>
<dbReference type="GO" id="GO:0005524">
    <property type="term" value="F:ATP binding"/>
    <property type="evidence" value="ECO:0007669"/>
    <property type="project" value="UniProtKB-KW"/>
</dbReference>
<dbReference type="SUPFAM" id="SSF52540">
    <property type="entry name" value="P-loop containing nucleoside triphosphate hydrolases"/>
    <property type="match status" value="1"/>
</dbReference>
<feature type="domain" description="Helicase HerA-like C-terminal" evidence="1">
    <location>
        <begin position="167"/>
        <end position="225"/>
    </location>
</feature>
<dbReference type="Pfam" id="PF05872">
    <property type="entry name" value="HerA_C"/>
    <property type="match status" value="1"/>
</dbReference>
<keyword evidence="2" id="KW-0067">ATP-binding</keyword>
<dbReference type="EMBL" id="JACJQY010000008">
    <property type="protein sequence ID" value="MBD2316696.1"/>
    <property type="molecule type" value="Genomic_DNA"/>
</dbReference>
<dbReference type="Proteomes" id="UP000618445">
    <property type="component" value="Unassembled WGS sequence"/>
</dbReference>
<dbReference type="InterPro" id="IPR033186">
    <property type="entry name" value="HerA_C"/>
</dbReference>
<dbReference type="Gene3D" id="3.40.50.300">
    <property type="entry name" value="P-loop containing nucleotide triphosphate hydrolases"/>
    <property type="match status" value="2"/>
</dbReference>
<gene>
    <name evidence="2" type="ORF">H6G05_07530</name>
</gene>